<reference evidence="1 2" key="1">
    <citation type="journal article" date="2020" name="Nature">
        <title>Six reference-quality genomes reveal evolution of bat adaptations.</title>
        <authorList>
            <person name="Jebb D."/>
            <person name="Huang Z."/>
            <person name="Pippel M."/>
            <person name="Hughes G.M."/>
            <person name="Lavrichenko K."/>
            <person name="Devanna P."/>
            <person name="Winkler S."/>
            <person name="Jermiin L.S."/>
            <person name="Skirmuntt E.C."/>
            <person name="Katzourakis A."/>
            <person name="Burkitt-Gray L."/>
            <person name="Ray D.A."/>
            <person name="Sullivan K.A.M."/>
            <person name="Roscito J.G."/>
            <person name="Kirilenko B.M."/>
            <person name="Davalos L.M."/>
            <person name="Corthals A.P."/>
            <person name="Power M.L."/>
            <person name="Jones G."/>
            <person name="Ransome R.D."/>
            <person name="Dechmann D.K.N."/>
            <person name="Locatelli A.G."/>
            <person name="Puechmaille S.J."/>
            <person name="Fedrigo O."/>
            <person name="Jarvis E.D."/>
            <person name="Hiller M."/>
            <person name="Vernes S.C."/>
            <person name="Myers E.W."/>
            <person name="Teeling E.C."/>
        </authorList>
    </citation>
    <scope>NUCLEOTIDE SEQUENCE [LARGE SCALE GENOMIC DNA]</scope>
    <source>
        <strain evidence="1">MMolMol1</strain>
        <tissue evidence="1">Muscle</tissue>
    </source>
</reference>
<organism evidence="1 2">
    <name type="scientific">Molossus molossus</name>
    <name type="common">Pallas' mastiff bat</name>
    <name type="synonym">Vespertilio molossus</name>
    <dbReference type="NCBI Taxonomy" id="27622"/>
    <lineage>
        <taxon>Eukaryota</taxon>
        <taxon>Metazoa</taxon>
        <taxon>Chordata</taxon>
        <taxon>Craniata</taxon>
        <taxon>Vertebrata</taxon>
        <taxon>Euteleostomi</taxon>
        <taxon>Mammalia</taxon>
        <taxon>Eutheria</taxon>
        <taxon>Laurasiatheria</taxon>
        <taxon>Chiroptera</taxon>
        <taxon>Yangochiroptera</taxon>
        <taxon>Molossidae</taxon>
        <taxon>Molossus</taxon>
    </lineage>
</organism>
<name>A0A7J8HIT5_MOLMO</name>
<dbReference type="InParanoid" id="A0A7J8HIT5"/>
<keyword evidence="2" id="KW-1185">Reference proteome</keyword>
<dbReference type="AlphaFoldDB" id="A0A7J8HIT5"/>
<evidence type="ECO:0000313" key="1">
    <source>
        <dbReference type="EMBL" id="KAF6471582.1"/>
    </source>
</evidence>
<comment type="caution">
    <text evidence="1">The sequence shown here is derived from an EMBL/GenBank/DDBJ whole genome shotgun (WGS) entry which is preliminary data.</text>
</comment>
<proteinExistence type="predicted"/>
<gene>
    <name evidence="1" type="ORF">HJG59_010969</name>
</gene>
<sequence length="136" mass="15261">MWAGNRAAGRILGAKAHLGKTHTLLLKVLGPAALALPGSLLIMHDLRPHLDLPSQNLHFITTFDYVKCVWSVILSQWDDGKQVDHAGAHFLQSLLFQNLRVQENPRWLPGICLHHFPCSSWARLAPSKSQRPCLYL</sequence>
<accession>A0A7J8HIT5</accession>
<dbReference type="Proteomes" id="UP000550707">
    <property type="component" value="Unassembled WGS sequence"/>
</dbReference>
<protein>
    <submittedName>
        <fullName evidence="1">Uncharacterized protein</fullName>
    </submittedName>
</protein>
<evidence type="ECO:0000313" key="2">
    <source>
        <dbReference type="Proteomes" id="UP000550707"/>
    </source>
</evidence>
<dbReference type="EMBL" id="JACASF010000006">
    <property type="protein sequence ID" value="KAF6471582.1"/>
    <property type="molecule type" value="Genomic_DNA"/>
</dbReference>